<evidence type="ECO:0000313" key="6">
    <source>
        <dbReference type="EMBL" id="MBX03576.1"/>
    </source>
</evidence>
<dbReference type="InterPro" id="IPR018499">
    <property type="entry name" value="Tetraspanin/Peripherin"/>
</dbReference>
<dbReference type="EMBL" id="GGEC01023092">
    <property type="protein sequence ID" value="MBX03576.1"/>
    <property type="molecule type" value="Transcribed_RNA"/>
</dbReference>
<feature type="transmembrane region" description="Helical" evidence="5">
    <location>
        <begin position="55"/>
        <end position="76"/>
    </location>
</feature>
<comment type="subcellular location">
    <subcellularLocation>
        <location evidence="1">Membrane</location>
        <topology evidence="1">Multi-pass membrane protein</topology>
    </subcellularLocation>
</comment>
<evidence type="ECO:0000256" key="2">
    <source>
        <dbReference type="ARBA" id="ARBA00022692"/>
    </source>
</evidence>
<evidence type="ECO:0000256" key="4">
    <source>
        <dbReference type="ARBA" id="ARBA00023136"/>
    </source>
</evidence>
<dbReference type="GO" id="GO:0016020">
    <property type="term" value="C:membrane"/>
    <property type="evidence" value="ECO:0007669"/>
    <property type="project" value="UniProtKB-SubCell"/>
</dbReference>
<feature type="transmembrane region" description="Helical" evidence="5">
    <location>
        <begin position="143"/>
        <end position="162"/>
    </location>
</feature>
<dbReference type="Pfam" id="PF00335">
    <property type="entry name" value="Tetraspanin"/>
    <property type="match status" value="1"/>
</dbReference>
<evidence type="ECO:0000256" key="1">
    <source>
        <dbReference type="ARBA" id="ARBA00004141"/>
    </source>
</evidence>
<sequence>MGRAMRSCIQSILKLVNTAIGMVGLAMIMYAVWLIRAWQREMGDFPFDGDSDHLAPWFIYTVLGLGVTFCVISCSGHVAAETANGCCLYIYMLFIFLLFMLEAGVTADVFLNHDWEEDFPEDPTGSFDHFKGFIESNFEICKWIGLTVVSLQGLCFLLSMVLKVLGLHQNYDSDDDYISETIPLLKDSVQPPHYVVGSPVIGSRNDAWSIRINDKQVRGFR</sequence>
<proteinExistence type="predicted"/>
<dbReference type="AlphaFoldDB" id="A0A2P2KCV7"/>
<organism evidence="6">
    <name type="scientific">Rhizophora mucronata</name>
    <name type="common">Asiatic mangrove</name>
    <dbReference type="NCBI Taxonomy" id="61149"/>
    <lineage>
        <taxon>Eukaryota</taxon>
        <taxon>Viridiplantae</taxon>
        <taxon>Streptophyta</taxon>
        <taxon>Embryophyta</taxon>
        <taxon>Tracheophyta</taxon>
        <taxon>Spermatophyta</taxon>
        <taxon>Magnoliopsida</taxon>
        <taxon>eudicotyledons</taxon>
        <taxon>Gunneridae</taxon>
        <taxon>Pentapetalae</taxon>
        <taxon>rosids</taxon>
        <taxon>fabids</taxon>
        <taxon>Malpighiales</taxon>
        <taxon>Rhizophoraceae</taxon>
        <taxon>Rhizophora</taxon>
    </lineage>
</organism>
<evidence type="ECO:0000256" key="5">
    <source>
        <dbReference type="SAM" id="Phobius"/>
    </source>
</evidence>
<name>A0A2P2KCV7_RHIMU</name>
<keyword evidence="3 5" id="KW-1133">Transmembrane helix</keyword>
<keyword evidence="4 5" id="KW-0472">Membrane</keyword>
<evidence type="ECO:0000256" key="3">
    <source>
        <dbReference type="ARBA" id="ARBA00022989"/>
    </source>
</evidence>
<protein>
    <recommendedName>
        <fullName evidence="7">Tetraspanin-19-like</fullName>
    </recommendedName>
</protein>
<feature type="transmembrane region" description="Helical" evidence="5">
    <location>
        <begin position="88"/>
        <end position="111"/>
    </location>
</feature>
<accession>A0A2P2KCV7</accession>
<evidence type="ECO:0008006" key="7">
    <source>
        <dbReference type="Google" id="ProtNLM"/>
    </source>
</evidence>
<keyword evidence="2 5" id="KW-0812">Transmembrane</keyword>
<reference evidence="6" key="1">
    <citation type="submission" date="2018-02" db="EMBL/GenBank/DDBJ databases">
        <title>Rhizophora mucronata_Transcriptome.</title>
        <authorList>
            <person name="Meera S.P."/>
            <person name="Sreeshan A."/>
            <person name="Augustine A."/>
        </authorList>
    </citation>
    <scope>NUCLEOTIDE SEQUENCE</scope>
    <source>
        <tissue evidence="6">Leaf</tissue>
    </source>
</reference>
<feature type="transmembrane region" description="Helical" evidence="5">
    <location>
        <begin position="12"/>
        <end position="35"/>
    </location>
</feature>